<organism evidence="1 2">
    <name type="scientific">Nicotiana tabacum</name>
    <name type="common">Common tobacco</name>
    <dbReference type="NCBI Taxonomy" id="4097"/>
    <lineage>
        <taxon>Eukaryota</taxon>
        <taxon>Viridiplantae</taxon>
        <taxon>Streptophyta</taxon>
        <taxon>Embryophyta</taxon>
        <taxon>Tracheophyta</taxon>
        <taxon>Spermatophyta</taxon>
        <taxon>Magnoliopsida</taxon>
        <taxon>eudicotyledons</taxon>
        <taxon>Gunneridae</taxon>
        <taxon>Pentapetalae</taxon>
        <taxon>asterids</taxon>
        <taxon>lamiids</taxon>
        <taxon>Solanales</taxon>
        <taxon>Solanaceae</taxon>
        <taxon>Nicotianoideae</taxon>
        <taxon>Nicotianeae</taxon>
        <taxon>Nicotiana</taxon>
    </lineage>
</organism>
<gene>
    <name evidence="2" type="primary">LOC107831367</name>
</gene>
<dbReference type="KEGG" id="nta:107831367"/>
<protein>
    <submittedName>
        <fullName evidence="2">Uncharacterized protein LOC107831367</fullName>
    </submittedName>
</protein>
<reference evidence="2" key="2">
    <citation type="submission" date="2025-08" db="UniProtKB">
        <authorList>
            <consortium name="RefSeq"/>
        </authorList>
    </citation>
    <scope>IDENTIFICATION</scope>
    <source>
        <tissue evidence="2">Leaf</tissue>
    </source>
</reference>
<dbReference type="AlphaFoldDB" id="A0A1S4DN86"/>
<sequence length="227" mass="26400">MEDLMYAFIIKTYEKLDTHSATIKELDTSFRNLERQVEQLAALLSERVSGTLPADTERNPKEIINAVSLRSGHELEDLIEKRKDESVERQVEIVEEQKISNIQEGVVRVDEDLKKKGKIKAQKKKKNDISTNNETKESKYMLALSFHQKQRREKLDKQFERFLEVFKQVHVNIPFTEVLSQMPSYARFMNEILSKKRNVEETSIVKLTEHCSSINLMPLSIFSKLAG</sequence>
<name>A0A1S4DN86_TOBAC</name>
<keyword evidence="1" id="KW-1185">Reference proteome</keyword>
<dbReference type="RefSeq" id="XP_016514619.1">
    <property type="nucleotide sequence ID" value="XM_016659133.1"/>
</dbReference>
<evidence type="ECO:0000313" key="2">
    <source>
        <dbReference type="RefSeq" id="XP_016514619.2"/>
    </source>
</evidence>
<proteinExistence type="predicted"/>
<dbReference type="PaxDb" id="4097-A0A1S4DN86"/>
<dbReference type="Proteomes" id="UP000790787">
    <property type="component" value="Chromosome 22"/>
</dbReference>
<evidence type="ECO:0000313" key="1">
    <source>
        <dbReference type="Proteomes" id="UP000790787"/>
    </source>
</evidence>
<accession>A0A1S4DN86</accession>
<dbReference type="OMA" id="YARFMNE"/>
<dbReference type="GeneID" id="107831367"/>
<dbReference type="RefSeq" id="XP_016514619.2">
    <property type="nucleotide sequence ID" value="XM_016659133.2"/>
</dbReference>
<dbReference type="OrthoDB" id="913581at2759"/>
<reference evidence="1" key="1">
    <citation type="journal article" date="2014" name="Nat. Commun.">
        <title>The tobacco genome sequence and its comparison with those of tomato and potato.</title>
        <authorList>
            <person name="Sierro N."/>
            <person name="Battey J.N."/>
            <person name="Ouadi S."/>
            <person name="Bakaher N."/>
            <person name="Bovet L."/>
            <person name="Willig A."/>
            <person name="Goepfert S."/>
            <person name="Peitsch M.C."/>
            <person name="Ivanov N.V."/>
        </authorList>
    </citation>
    <scope>NUCLEOTIDE SEQUENCE [LARGE SCALE GENOMIC DNA]</scope>
</reference>